<proteinExistence type="predicted"/>
<sequence length="99" mass="12099">MNYYQNKSVKYQPYLFLNFRFNSYDIVPRSKFKHYTLVLIRQSNTSQFTRSKLRRYASPSHPKDSYKDNFRGHQCQFKCRTNLGCLRRLFRVTILEDEV</sequence>
<evidence type="ECO:0000313" key="2">
    <source>
        <dbReference type="Proteomes" id="UP001642409"/>
    </source>
</evidence>
<gene>
    <name evidence="1" type="ORF">HINF_LOCUS12528</name>
</gene>
<keyword evidence="2" id="KW-1185">Reference proteome</keyword>
<protein>
    <submittedName>
        <fullName evidence="1">Hypothetical_protein</fullName>
    </submittedName>
</protein>
<organism evidence="1 2">
    <name type="scientific">Hexamita inflata</name>
    <dbReference type="NCBI Taxonomy" id="28002"/>
    <lineage>
        <taxon>Eukaryota</taxon>
        <taxon>Metamonada</taxon>
        <taxon>Diplomonadida</taxon>
        <taxon>Hexamitidae</taxon>
        <taxon>Hexamitinae</taxon>
        <taxon>Hexamita</taxon>
    </lineage>
</organism>
<dbReference type="EMBL" id="CAXDID020000028">
    <property type="protein sequence ID" value="CAL5992323.1"/>
    <property type="molecule type" value="Genomic_DNA"/>
</dbReference>
<accession>A0ABP1HG83</accession>
<reference evidence="1 2" key="1">
    <citation type="submission" date="2024-07" db="EMBL/GenBank/DDBJ databases">
        <authorList>
            <person name="Akdeniz Z."/>
        </authorList>
    </citation>
    <scope>NUCLEOTIDE SEQUENCE [LARGE SCALE GENOMIC DNA]</scope>
</reference>
<comment type="caution">
    <text evidence="1">The sequence shown here is derived from an EMBL/GenBank/DDBJ whole genome shotgun (WGS) entry which is preliminary data.</text>
</comment>
<dbReference type="Proteomes" id="UP001642409">
    <property type="component" value="Unassembled WGS sequence"/>
</dbReference>
<name>A0ABP1HG83_9EUKA</name>
<evidence type="ECO:0000313" key="1">
    <source>
        <dbReference type="EMBL" id="CAL5992323.1"/>
    </source>
</evidence>